<sequence>MFRFSECKNFSVWATTSKNANPKRFLFAGCNINLPFLTTILFVVGLLASPHAAFAQHASSEFTSSLNLPEAPVSHLPAQSSEQTNPSATANPSDSASITGTVEDANGDVIQGAHVVLSAHNAPDRAMISGDNGQFTFSDLPTGTYALAVTGPGWGSYLLPNIHVAIGETRSLAHVVLPLSNAVTEVHVGGSPVELSQEQVQIAIQQRALGVFPNFYSSFDWNAPPMLTKQKYALAFRSMIDPVTFIGSGVIAGVEQAKDTFPGYGQGSVGYARRYGAAYANSFSGRMLGGAVFPALFHQDPRYFYKGSGSVFSRAFYALSTAFITKADNGSWQPNYSHVLGNFTAGALSNLYYPASSRGLSLTLINGALETAGDAGTDFIREFFLRGITSHVPNYNNGKP</sequence>
<name>E6QI44_9ZZZZ</name>
<protein>
    <recommendedName>
        <fullName evidence="3">Carboxypeptidase regulatory-like domain-containing protein</fullName>
    </recommendedName>
</protein>
<proteinExistence type="predicted"/>
<accession>E6QI44</accession>
<dbReference type="GO" id="GO:0030246">
    <property type="term" value="F:carbohydrate binding"/>
    <property type="evidence" value="ECO:0007669"/>
    <property type="project" value="InterPro"/>
</dbReference>
<feature type="region of interest" description="Disordered" evidence="1">
    <location>
        <begin position="73"/>
        <end position="101"/>
    </location>
</feature>
<comment type="caution">
    <text evidence="2">The sequence shown here is derived from an EMBL/GenBank/DDBJ whole genome shotgun (WGS) entry which is preliminary data.</text>
</comment>
<dbReference type="SUPFAM" id="SSF49452">
    <property type="entry name" value="Starch-binding domain-like"/>
    <property type="match status" value="1"/>
</dbReference>
<evidence type="ECO:0000313" key="2">
    <source>
        <dbReference type="EMBL" id="CBI06909.1"/>
    </source>
</evidence>
<organism evidence="2">
    <name type="scientific">mine drainage metagenome</name>
    <dbReference type="NCBI Taxonomy" id="410659"/>
    <lineage>
        <taxon>unclassified sequences</taxon>
        <taxon>metagenomes</taxon>
        <taxon>ecological metagenomes</taxon>
    </lineage>
</organism>
<dbReference type="InterPro" id="IPR013784">
    <property type="entry name" value="Carb-bd-like_fold"/>
</dbReference>
<reference evidence="2" key="1">
    <citation type="submission" date="2009-10" db="EMBL/GenBank/DDBJ databases">
        <title>Diversity of trophic interactions inside an arsenic-rich microbial ecosystem.</title>
        <authorList>
            <person name="Bertin P.N."/>
            <person name="Heinrich-Salmeron A."/>
            <person name="Pelletier E."/>
            <person name="Goulhen-Chollet F."/>
            <person name="Arsene-Ploetze F."/>
            <person name="Gallien S."/>
            <person name="Calteau A."/>
            <person name="Vallenet D."/>
            <person name="Casiot C."/>
            <person name="Chane-Woon-Ming B."/>
            <person name="Giloteaux L."/>
            <person name="Barakat M."/>
            <person name="Bonnefoy V."/>
            <person name="Bruneel O."/>
            <person name="Chandler M."/>
            <person name="Cleiss J."/>
            <person name="Duran R."/>
            <person name="Elbaz-Poulichet F."/>
            <person name="Fonknechten N."/>
            <person name="Lauga B."/>
            <person name="Mornico D."/>
            <person name="Ortet P."/>
            <person name="Schaeffer C."/>
            <person name="Siguier P."/>
            <person name="Alexander Thil Smith A."/>
            <person name="Van Dorsselaer A."/>
            <person name="Weissenbach J."/>
            <person name="Medigue C."/>
            <person name="Le Paslier D."/>
        </authorList>
    </citation>
    <scope>NUCLEOTIDE SEQUENCE</scope>
</reference>
<evidence type="ECO:0008006" key="3">
    <source>
        <dbReference type="Google" id="ProtNLM"/>
    </source>
</evidence>
<dbReference type="Pfam" id="PF13620">
    <property type="entry name" value="CarboxypepD_reg"/>
    <property type="match status" value="1"/>
</dbReference>
<dbReference type="AlphaFoldDB" id="E6QI44"/>
<gene>
    <name evidence="2" type="ORF">CARN6_0201</name>
</gene>
<evidence type="ECO:0000256" key="1">
    <source>
        <dbReference type="SAM" id="MobiDB-lite"/>
    </source>
</evidence>
<feature type="compositionally biased region" description="Polar residues" evidence="1">
    <location>
        <begin position="77"/>
        <end position="100"/>
    </location>
</feature>
<dbReference type="EMBL" id="CABQ01000037">
    <property type="protein sequence ID" value="CBI06909.1"/>
    <property type="molecule type" value="Genomic_DNA"/>
</dbReference>
<dbReference type="Gene3D" id="2.60.40.1120">
    <property type="entry name" value="Carboxypeptidase-like, regulatory domain"/>
    <property type="match status" value="1"/>
</dbReference>